<dbReference type="KEGG" id="gtt:GUITHDRAFT_99699"/>
<dbReference type="GeneID" id="17311560"/>
<sequence>MAHAGTMGPHVQSGACAQEATCEGEDGAPGISSGGEKRSEEEEEESEWITGQVLRRRKMRRNLLLVYMKIEGEGEGGLVLLVMSVETSSSEVFEEFRANVRPGDRIRVTGKVQEPGVDAVACQFEVFCRDFAIEEKWETEKRGCFQDRTAALVSGPSMQEEMSVDQDAPLCKAWINTGQCLKGAACRYRHDTGGETIGKARAMWVAERRRQRLQTPSALGDHLPPSDKCSKRQRASIFCRWLIDTFGKEKMSRGVLDVAGGSGELSYEMVIMSRIRSTVVDPQADQVQQVAASVPPRNIANLLAPRFNS</sequence>
<evidence type="ECO:0000313" key="9">
    <source>
        <dbReference type="Proteomes" id="UP000011087"/>
    </source>
</evidence>
<evidence type="ECO:0000256" key="1">
    <source>
        <dbReference type="ARBA" id="ARBA00022723"/>
    </source>
</evidence>
<reference evidence="9" key="2">
    <citation type="submission" date="2012-11" db="EMBL/GenBank/DDBJ databases">
        <authorList>
            <person name="Kuo A."/>
            <person name="Curtis B.A."/>
            <person name="Tanifuji G."/>
            <person name="Burki F."/>
            <person name="Gruber A."/>
            <person name="Irimia M."/>
            <person name="Maruyama S."/>
            <person name="Arias M.C."/>
            <person name="Ball S.G."/>
            <person name="Gile G.H."/>
            <person name="Hirakawa Y."/>
            <person name="Hopkins J.F."/>
            <person name="Rensing S.A."/>
            <person name="Schmutz J."/>
            <person name="Symeonidi A."/>
            <person name="Elias M."/>
            <person name="Eveleigh R.J."/>
            <person name="Herman E.K."/>
            <person name="Klute M.J."/>
            <person name="Nakayama T."/>
            <person name="Obornik M."/>
            <person name="Reyes-Prieto A."/>
            <person name="Armbrust E.V."/>
            <person name="Aves S.J."/>
            <person name="Beiko R.G."/>
            <person name="Coutinho P."/>
            <person name="Dacks J.B."/>
            <person name="Durnford D.G."/>
            <person name="Fast N.M."/>
            <person name="Green B.R."/>
            <person name="Grisdale C."/>
            <person name="Hempe F."/>
            <person name="Henrissat B."/>
            <person name="Hoppner M.P."/>
            <person name="Ishida K.-I."/>
            <person name="Kim E."/>
            <person name="Koreny L."/>
            <person name="Kroth P.G."/>
            <person name="Liu Y."/>
            <person name="Malik S.-B."/>
            <person name="Maier U.G."/>
            <person name="McRose D."/>
            <person name="Mock T."/>
            <person name="Neilson J.A."/>
            <person name="Onodera N.T."/>
            <person name="Poole A.M."/>
            <person name="Pritham E.J."/>
            <person name="Richards T.A."/>
            <person name="Rocap G."/>
            <person name="Roy S.W."/>
            <person name="Sarai C."/>
            <person name="Schaack S."/>
            <person name="Shirato S."/>
            <person name="Slamovits C.H."/>
            <person name="Spencer D.F."/>
            <person name="Suzuki S."/>
            <person name="Worden A.Z."/>
            <person name="Zauner S."/>
            <person name="Barry K."/>
            <person name="Bell C."/>
            <person name="Bharti A.K."/>
            <person name="Crow J.A."/>
            <person name="Grimwood J."/>
            <person name="Kramer R."/>
            <person name="Lindquist E."/>
            <person name="Lucas S."/>
            <person name="Salamov A."/>
            <person name="McFadden G.I."/>
            <person name="Lane C.E."/>
            <person name="Keeling P.J."/>
            <person name="Gray M.W."/>
            <person name="Grigoriev I.V."/>
            <person name="Archibald J.M."/>
        </authorList>
    </citation>
    <scope>NUCLEOTIDE SEQUENCE</scope>
    <source>
        <strain evidence="9">CCMP2712</strain>
    </source>
</reference>
<evidence type="ECO:0000256" key="2">
    <source>
        <dbReference type="ARBA" id="ARBA00022771"/>
    </source>
</evidence>
<dbReference type="PaxDb" id="55529-EKX55062"/>
<dbReference type="EnsemblProtists" id="EKX55062">
    <property type="protein sequence ID" value="EKX55062"/>
    <property type="gene ID" value="GUITHDRAFT_99699"/>
</dbReference>
<keyword evidence="1 4" id="KW-0479">Metal-binding</keyword>
<dbReference type="InterPro" id="IPR036855">
    <property type="entry name" value="Znf_CCCH_sf"/>
</dbReference>
<feature type="region of interest" description="Disordered" evidence="5">
    <location>
        <begin position="1"/>
        <end position="49"/>
    </location>
</feature>
<dbReference type="GO" id="GO:0008270">
    <property type="term" value="F:zinc ion binding"/>
    <property type="evidence" value="ECO:0007669"/>
    <property type="project" value="UniProtKB-KW"/>
</dbReference>
<dbReference type="Proteomes" id="UP000011087">
    <property type="component" value="Unassembled WGS sequence"/>
</dbReference>
<protein>
    <recommendedName>
        <fullName evidence="6">C3H1-type domain-containing protein</fullName>
    </recommendedName>
</protein>
<evidence type="ECO:0000256" key="4">
    <source>
        <dbReference type="PROSITE-ProRule" id="PRU00723"/>
    </source>
</evidence>
<reference evidence="7 9" key="1">
    <citation type="journal article" date="2012" name="Nature">
        <title>Algal genomes reveal evolutionary mosaicism and the fate of nucleomorphs.</title>
        <authorList>
            <consortium name="DOE Joint Genome Institute"/>
            <person name="Curtis B.A."/>
            <person name="Tanifuji G."/>
            <person name="Burki F."/>
            <person name="Gruber A."/>
            <person name="Irimia M."/>
            <person name="Maruyama S."/>
            <person name="Arias M.C."/>
            <person name="Ball S.G."/>
            <person name="Gile G.H."/>
            <person name="Hirakawa Y."/>
            <person name="Hopkins J.F."/>
            <person name="Kuo A."/>
            <person name="Rensing S.A."/>
            <person name="Schmutz J."/>
            <person name="Symeonidi A."/>
            <person name="Elias M."/>
            <person name="Eveleigh R.J."/>
            <person name="Herman E.K."/>
            <person name="Klute M.J."/>
            <person name="Nakayama T."/>
            <person name="Obornik M."/>
            <person name="Reyes-Prieto A."/>
            <person name="Armbrust E.V."/>
            <person name="Aves S.J."/>
            <person name="Beiko R.G."/>
            <person name="Coutinho P."/>
            <person name="Dacks J.B."/>
            <person name="Durnford D.G."/>
            <person name="Fast N.M."/>
            <person name="Green B.R."/>
            <person name="Grisdale C.J."/>
            <person name="Hempel F."/>
            <person name="Henrissat B."/>
            <person name="Hoppner M.P."/>
            <person name="Ishida K."/>
            <person name="Kim E."/>
            <person name="Koreny L."/>
            <person name="Kroth P.G."/>
            <person name="Liu Y."/>
            <person name="Malik S.B."/>
            <person name="Maier U.G."/>
            <person name="McRose D."/>
            <person name="Mock T."/>
            <person name="Neilson J.A."/>
            <person name="Onodera N.T."/>
            <person name="Poole A.M."/>
            <person name="Pritham E.J."/>
            <person name="Richards T.A."/>
            <person name="Rocap G."/>
            <person name="Roy S.W."/>
            <person name="Sarai C."/>
            <person name="Schaack S."/>
            <person name="Shirato S."/>
            <person name="Slamovits C.H."/>
            <person name="Spencer D.F."/>
            <person name="Suzuki S."/>
            <person name="Worden A.Z."/>
            <person name="Zauner S."/>
            <person name="Barry K."/>
            <person name="Bell C."/>
            <person name="Bharti A.K."/>
            <person name="Crow J.A."/>
            <person name="Grimwood J."/>
            <person name="Kramer R."/>
            <person name="Lindquist E."/>
            <person name="Lucas S."/>
            <person name="Salamov A."/>
            <person name="McFadden G.I."/>
            <person name="Lane C.E."/>
            <person name="Keeling P.J."/>
            <person name="Gray M.W."/>
            <person name="Grigoriev I.V."/>
            <person name="Archibald J.M."/>
        </authorList>
    </citation>
    <scope>NUCLEOTIDE SEQUENCE</scope>
    <source>
        <strain evidence="7 9">CCMP2712</strain>
    </source>
</reference>
<accession>L1K392</accession>
<reference evidence="8" key="3">
    <citation type="submission" date="2016-03" db="UniProtKB">
        <authorList>
            <consortium name="EnsemblProtists"/>
        </authorList>
    </citation>
    <scope>IDENTIFICATION</scope>
</reference>
<dbReference type="OrthoDB" id="7459479at2759"/>
<dbReference type="HOGENOM" id="CLU_078391_0_0_1"/>
<evidence type="ECO:0000259" key="6">
    <source>
        <dbReference type="PROSITE" id="PS50103"/>
    </source>
</evidence>
<evidence type="ECO:0000313" key="8">
    <source>
        <dbReference type="EnsemblProtists" id="EKX55062"/>
    </source>
</evidence>
<dbReference type="Gene3D" id="4.10.1000.10">
    <property type="entry name" value="Zinc finger, CCCH-type"/>
    <property type="match status" value="1"/>
</dbReference>
<dbReference type="AlphaFoldDB" id="L1K392"/>
<dbReference type="RefSeq" id="XP_005842042.1">
    <property type="nucleotide sequence ID" value="XM_005841985.1"/>
</dbReference>
<evidence type="ECO:0000256" key="5">
    <source>
        <dbReference type="SAM" id="MobiDB-lite"/>
    </source>
</evidence>
<dbReference type="PANTHER" id="PTHR36971">
    <property type="entry name" value="UNNAMED PRODUCT"/>
    <property type="match status" value="1"/>
</dbReference>
<dbReference type="PANTHER" id="PTHR36971:SF3">
    <property type="entry name" value="C3H1-TYPE DOMAIN-CONTAINING PROTEIN"/>
    <property type="match status" value="1"/>
</dbReference>
<dbReference type="SUPFAM" id="SSF90229">
    <property type="entry name" value="CCCH zinc finger"/>
    <property type="match status" value="1"/>
</dbReference>
<keyword evidence="3 4" id="KW-0862">Zinc</keyword>
<proteinExistence type="predicted"/>
<keyword evidence="2 4" id="KW-0863">Zinc-finger</keyword>
<keyword evidence="9" id="KW-1185">Reference proteome</keyword>
<evidence type="ECO:0000256" key="3">
    <source>
        <dbReference type="ARBA" id="ARBA00022833"/>
    </source>
</evidence>
<feature type="zinc finger region" description="C3H1-type" evidence="4">
    <location>
        <begin position="165"/>
        <end position="193"/>
    </location>
</feature>
<name>L1K392_GUITC</name>
<feature type="domain" description="C3H1-type" evidence="6">
    <location>
        <begin position="165"/>
        <end position="193"/>
    </location>
</feature>
<dbReference type="EMBL" id="JH992966">
    <property type="protein sequence ID" value="EKX55062.1"/>
    <property type="molecule type" value="Genomic_DNA"/>
</dbReference>
<evidence type="ECO:0000313" key="7">
    <source>
        <dbReference type="EMBL" id="EKX55062.1"/>
    </source>
</evidence>
<organism evidence="7">
    <name type="scientific">Guillardia theta (strain CCMP2712)</name>
    <name type="common">Cryptophyte</name>
    <dbReference type="NCBI Taxonomy" id="905079"/>
    <lineage>
        <taxon>Eukaryota</taxon>
        <taxon>Cryptophyceae</taxon>
        <taxon>Pyrenomonadales</taxon>
        <taxon>Geminigeraceae</taxon>
        <taxon>Guillardia</taxon>
    </lineage>
</organism>
<gene>
    <name evidence="7" type="ORF">GUITHDRAFT_99699</name>
</gene>
<dbReference type="InterPro" id="IPR000571">
    <property type="entry name" value="Znf_CCCH"/>
</dbReference>
<dbReference type="PROSITE" id="PS50103">
    <property type="entry name" value="ZF_C3H1"/>
    <property type="match status" value="1"/>
</dbReference>